<evidence type="ECO:0000256" key="4">
    <source>
        <dbReference type="ARBA" id="ARBA00022676"/>
    </source>
</evidence>
<keyword evidence="10" id="KW-0325">Glycoprotein</keyword>
<evidence type="ECO:0000256" key="11">
    <source>
        <dbReference type="ARBA" id="ARBA00023253"/>
    </source>
</evidence>
<dbReference type="CDD" id="cd11299">
    <property type="entry name" value="O-FucT_plant"/>
    <property type="match status" value="1"/>
</dbReference>
<evidence type="ECO:0000256" key="10">
    <source>
        <dbReference type="ARBA" id="ARBA00023180"/>
    </source>
</evidence>
<evidence type="ECO:0000256" key="2">
    <source>
        <dbReference type="ARBA" id="ARBA00004881"/>
    </source>
</evidence>
<dbReference type="InterPro" id="IPR019378">
    <property type="entry name" value="GDP-Fuc_O-FucTrfase"/>
</dbReference>
<evidence type="ECO:0000256" key="1">
    <source>
        <dbReference type="ARBA" id="ARBA00004606"/>
    </source>
</evidence>
<keyword evidence="11" id="KW-0294">Fucose metabolism</keyword>
<keyword evidence="4" id="KW-0328">Glycosyltransferase</keyword>
<dbReference type="GO" id="GO:0016020">
    <property type="term" value="C:membrane"/>
    <property type="evidence" value="ECO:0007669"/>
    <property type="project" value="UniProtKB-SubCell"/>
</dbReference>
<evidence type="ECO:0000256" key="5">
    <source>
        <dbReference type="ARBA" id="ARBA00022679"/>
    </source>
</evidence>
<organism evidence="14 15">
    <name type="scientific">Dioscorea cayennensis subsp. rotundata</name>
    <name type="common">White Guinea yam</name>
    <name type="synonym">Dioscorea rotundata</name>
    <dbReference type="NCBI Taxonomy" id="55577"/>
    <lineage>
        <taxon>Eukaryota</taxon>
        <taxon>Viridiplantae</taxon>
        <taxon>Streptophyta</taxon>
        <taxon>Embryophyta</taxon>
        <taxon>Tracheophyta</taxon>
        <taxon>Spermatophyta</taxon>
        <taxon>Magnoliopsida</taxon>
        <taxon>Liliopsida</taxon>
        <taxon>Dioscoreales</taxon>
        <taxon>Dioscoreaceae</taxon>
        <taxon>Dioscorea</taxon>
    </lineage>
</organism>
<dbReference type="PIRSF" id="PIRSF009360">
    <property type="entry name" value="UCP009360"/>
    <property type="match status" value="1"/>
</dbReference>
<dbReference type="RefSeq" id="XP_039129158.1">
    <property type="nucleotide sequence ID" value="XM_039273224.1"/>
</dbReference>
<keyword evidence="6" id="KW-0812">Transmembrane</keyword>
<keyword evidence="9" id="KW-0472">Membrane</keyword>
<dbReference type="PANTHER" id="PTHR31741:SF4">
    <property type="entry name" value="O-FUCOSYLTRANSFERASE 28"/>
    <property type="match status" value="1"/>
</dbReference>
<keyword evidence="5" id="KW-0808">Transferase</keyword>
<evidence type="ECO:0000313" key="15">
    <source>
        <dbReference type="RefSeq" id="XP_039129158.1"/>
    </source>
</evidence>
<accession>A0AB40BP22</accession>
<keyword evidence="7" id="KW-0735">Signal-anchor</keyword>
<gene>
    <name evidence="15" type="primary">LOC120265352</name>
</gene>
<keyword evidence="14" id="KW-1185">Reference proteome</keyword>
<dbReference type="InterPro" id="IPR024709">
    <property type="entry name" value="FucosylTrfase_pln"/>
</dbReference>
<evidence type="ECO:0000313" key="14">
    <source>
        <dbReference type="Proteomes" id="UP001515500"/>
    </source>
</evidence>
<evidence type="ECO:0000256" key="3">
    <source>
        <dbReference type="ARBA" id="ARBA00007737"/>
    </source>
</evidence>
<dbReference type="Pfam" id="PF10250">
    <property type="entry name" value="O-FucT"/>
    <property type="match status" value="1"/>
</dbReference>
<evidence type="ECO:0000256" key="13">
    <source>
        <dbReference type="ARBA" id="ARBA00030350"/>
    </source>
</evidence>
<dbReference type="GO" id="GO:0005737">
    <property type="term" value="C:cytoplasm"/>
    <property type="evidence" value="ECO:0007669"/>
    <property type="project" value="TreeGrafter"/>
</dbReference>
<protein>
    <recommendedName>
        <fullName evidence="13">O-fucosyltransferase family protein</fullName>
    </recommendedName>
</protein>
<dbReference type="Proteomes" id="UP001515500">
    <property type="component" value="Chromosome 7"/>
</dbReference>
<dbReference type="GeneID" id="120265352"/>
<reference evidence="15" key="1">
    <citation type="submission" date="2025-08" db="UniProtKB">
        <authorList>
            <consortium name="RefSeq"/>
        </authorList>
    </citation>
    <scope>IDENTIFICATION</scope>
</reference>
<dbReference type="AlphaFoldDB" id="A0AB40BP22"/>
<evidence type="ECO:0000256" key="9">
    <source>
        <dbReference type="ARBA" id="ARBA00023136"/>
    </source>
</evidence>
<proteinExistence type="inferred from homology"/>
<comment type="subcellular location">
    <subcellularLocation>
        <location evidence="1">Membrane</location>
        <topology evidence="1">Single-pass type II membrane protein</topology>
    </subcellularLocation>
</comment>
<evidence type="ECO:0000256" key="12">
    <source>
        <dbReference type="ARBA" id="ARBA00023277"/>
    </source>
</evidence>
<dbReference type="GO" id="GO:0016757">
    <property type="term" value="F:glycosyltransferase activity"/>
    <property type="evidence" value="ECO:0007669"/>
    <property type="project" value="UniProtKB-KW"/>
</dbReference>
<evidence type="ECO:0000256" key="8">
    <source>
        <dbReference type="ARBA" id="ARBA00022989"/>
    </source>
</evidence>
<sequence>MNRFANCKGREGNEVVLVRCAALRGVPEIWMKPNTKGYFQCIQRRQNNALKSRATDGYLIVHANGGLNQMRLGISDMVVAAQLMNATLVLPFLDHDSFWKDSSEFKDIFDWEHFIDELKDDVNIVNSLPPNYANKKPHVMPPISWSKGSYYKDLNKLLKKHQVIQFTDTDCRLANNVGNPSRQKLRCRANYKALRFTPQIEELGKTLVDRLRNQTNHYIALHLRYEKDMLAFTGCTNELTEHEAEELRDMRYSVKRWKEKEINSMEKRLKGGCPMTPREAAVFLKAMDYPSTTNIYIVAGEIYGKNGLNALKAEYPNIHTHNSLATPEEIESLEMYHNRLAALDYIMALKSDVFVYTYDGNMAKAVKGHRMFEGFLKTISPDRQEFVHLIDQMDAGEMTWMEFKQRVKEFHADHLGGPCARKAGALPKLEEYFYANPLPGCLCKSKDNNLKAIL</sequence>
<evidence type="ECO:0000256" key="7">
    <source>
        <dbReference type="ARBA" id="ARBA00022968"/>
    </source>
</evidence>
<name>A0AB40BP22_DIOCR</name>
<comment type="pathway">
    <text evidence="2">Glycan metabolism.</text>
</comment>
<dbReference type="GO" id="GO:0006004">
    <property type="term" value="P:fucose metabolic process"/>
    <property type="evidence" value="ECO:0007669"/>
    <property type="project" value="UniProtKB-KW"/>
</dbReference>
<comment type="similarity">
    <text evidence="3">Belongs to the glycosyltransferase GT106 family.</text>
</comment>
<evidence type="ECO:0000256" key="6">
    <source>
        <dbReference type="ARBA" id="ARBA00022692"/>
    </source>
</evidence>
<keyword evidence="8" id="KW-1133">Transmembrane helix</keyword>
<keyword evidence="12" id="KW-0119">Carbohydrate metabolism</keyword>
<dbReference type="PANTHER" id="PTHR31741">
    <property type="entry name" value="OS02G0726500 PROTEIN-RELATED"/>
    <property type="match status" value="1"/>
</dbReference>